<organism evidence="1">
    <name type="scientific">Timema bartmani</name>
    <dbReference type="NCBI Taxonomy" id="61472"/>
    <lineage>
        <taxon>Eukaryota</taxon>
        <taxon>Metazoa</taxon>
        <taxon>Ecdysozoa</taxon>
        <taxon>Arthropoda</taxon>
        <taxon>Hexapoda</taxon>
        <taxon>Insecta</taxon>
        <taxon>Pterygota</taxon>
        <taxon>Neoptera</taxon>
        <taxon>Polyneoptera</taxon>
        <taxon>Phasmatodea</taxon>
        <taxon>Timematodea</taxon>
        <taxon>Timematoidea</taxon>
        <taxon>Timematidae</taxon>
        <taxon>Timema</taxon>
    </lineage>
</organism>
<protein>
    <submittedName>
        <fullName evidence="1">Uncharacterized protein</fullName>
    </submittedName>
</protein>
<evidence type="ECO:0000313" key="1">
    <source>
        <dbReference type="EMBL" id="CAD7440224.1"/>
    </source>
</evidence>
<gene>
    <name evidence="1" type="ORF">TBIB3V08_LOCUS2750</name>
</gene>
<name>A0A7R9ERU1_9NEOP</name>
<reference evidence="1" key="1">
    <citation type="submission" date="2020-11" db="EMBL/GenBank/DDBJ databases">
        <authorList>
            <person name="Tran Van P."/>
        </authorList>
    </citation>
    <scope>NUCLEOTIDE SEQUENCE</scope>
</reference>
<dbReference type="EMBL" id="OD564910">
    <property type="protein sequence ID" value="CAD7440224.1"/>
    <property type="molecule type" value="Genomic_DNA"/>
</dbReference>
<accession>A0A7R9ERU1</accession>
<dbReference type="AlphaFoldDB" id="A0A7R9ERU1"/>
<proteinExistence type="predicted"/>
<sequence>MCTHRTTIIEAHLSYMEITMGTRCEHVLVTLATPNRTTNMFVEILGPVSKDEAENGQSLSKV</sequence>